<dbReference type="AlphaFoldDB" id="A0A0J6VB41"/>
<reference evidence="2 3" key="1">
    <citation type="submission" date="2015-03" db="EMBL/GenBank/DDBJ databases">
        <title>Genome sequencing of Methylobacterium variabile DSM 16961.</title>
        <authorList>
            <person name="Chaudhry V."/>
            <person name="Patil P.B."/>
        </authorList>
    </citation>
    <scope>NUCLEOTIDE SEQUENCE [LARGE SCALE GENOMIC DNA]</scope>
    <source>
        <strain evidence="2 3">DSM 16961</strain>
    </source>
</reference>
<dbReference type="Proteomes" id="UP000035955">
    <property type="component" value="Unassembled WGS sequence"/>
</dbReference>
<feature type="transmembrane region" description="Helical" evidence="1">
    <location>
        <begin position="12"/>
        <end position="30"/>
    </location>
</feature>
<name>A0A0J6VB41_9HYPH</name>
<evidence type="ECO:0000256" key="1">
    <source>
        <dbReference type="SAM" id="Phobius"/>
    </source>
</evidence>
<proteinExistence type="predicted"/>
<organism evidence="2 3">
    <name type="scientific">Methylobacterium variabile</name>
    <dbReference type="NCBI Taxonomy" id="298794"/>
    <lineage>
        <taxon>Bacteria</taxon>
        <taxon>Pseudomonadati</taxon>
        <taxon>Pseudomonadota</taxon>
        <taxon>Alphaproteobacteria</taxon>
        <taxon>Hyphomicrobiales</taxon>
        <taxon>Methylobacteriaceae</taxon>
        <taxon>Methylobacterium</taxon>
    </lineage>
</organism>
<accession>A0A0J6VB41</accession>
<feature type="transmembrane region" description="Helical" evidence="1">
    <location>
        <begin position="36"/>
        <end position="55"/>
    </location>
</feature>
<comment type="caution">
    <text evidence="2">The sequence shown here is derived from an EMBL/GenBank/DDBJ whole genome shotgun (WGS) entry which is preliminary data.</text>
</comment>
<dbReference type="RefSeq" id="WP_048445127.1">
    <property type="nucleotide sequence ID" value="NZ_LABY01000102.1"/>
</dbReference>
<dbReference type="OrthoDB" id="8001905at2"/>
<keyword evidence="1" id="KW-1133">Transmembrane helix</keyword>
<keyword evidence="1" id="KW-0472">Membrane</keyword>
<dbReference type="PATRIC" id="fig|298794.3.peg.121"/>
<evidence type="ECO:0000313" key="3">
    <source>
        <dbReference type="Proteomes" id="UP000035955"/>
    </source>
</evidence>
<keyword evidence="3" id="KW-1185">Reference proteome</keyword>
<protein>
    <submittedName>
        <fullName evidence="2">Uncharacterized protein</fullName>
    </submittedName>
</protein>
<dbReference type="EMBL" id="LABY01000102">
    <property type="protein sequence ID" value="KMO36231.1"/>
    <property type="molecule type" value="Genomic_DNA"/>
</dbReference>
<keyword evidence="1" id="KW-0812">Transmembrane</keyword>
<gene>
    <name evidence="2" type="ORF">VQ02_15660</name>
</gene>
<sequence length="78" mass="8041">MPESVGAGPQHPGRIIVVTTAIVAAVVGLVTGQVAAFMLALIGCAVALCAGYALLRRLLGWKPLTIDDVFHLVGILHP</sequence>
<evidence type="ECO:0000313" key="2">
    <source>
        <dbReference type="EMBL" id="KMO36231.1"/>
    </source>
</evidence>